<dbReference type="EMBL" id="NFKL01000007">
    <property type="protein sequence ID" value="OUP59080.1"/>
    <property type="molecule type" value="Genomic_DNA"/>
</dbReference>
<evidence type="ECO:0000313" key="2">
    <source>
        <dbReference type="EMBL" id="OUP59080.1"/>
    </source>
</evidence>
<feature type="compositionally biased region" description="Gly residues" evidence="1">
    <location>
        <begin position="597"/>
        <end position="614"/>
    </location>
</feature>
<gene>
    <name evidence="2" type="ORF">B5F15_06340</name>
</gene>
<dbReference type="Proteomes" id="UP000195326">
    <property type="component" value="Unassembled WGS sequence"/>
</dbReference>
<feature type="compositionally biased region" description="Gly residues" evidence="1">
    <location>
        <begin position="539"/>
        <end position="553"/>
    </location>
</feature>
<name>A0A1Y4LT96_9FIRM</name>
<feature type="compositionally biased region" description="Gly residues" evidence="1">
    <location>
        <begin position="624"/>
        <end position="638"/>
    </location>
</feature>
<accession>A0A1Y4LT96</accession>
<protein>
    <submittedName>
        <fullName evidence="2">Uncharacterized protein</fullName>
    </submittedName>
</protein>
<feature type="compositionally biased region" description="Gly residues" evidence="1">
    <location>
        <begin position="404"/>
        <end position="419"/>
    </location>
</feature>
<organism evidence="2 3">
    <name type="scientific">Butyricicoccus pullicaecorum</name>
    <dbReference type="NCBI Taxonomy" id="501571"/>
    <lineage>
        <taxon>Bacteria</taxon>
        <taxon>Bacillati</taxon>
        <taxon>Bacillota</taxon>
        <taxon>Clostridia</taxon>
        <taxon>Eubacteriales</taxon>
        <taxon>Butyricicoccaceae</taxon>
        <taxon>Butyricicoccus</taxon>
    </lineage>
</organism>
<comment type="caution">
    <text evidence="2">The sequence shown here is derived from an EMBL/GenBank/DDBJ whole genome shotgun (WGS) entry which is preliminary data.</text>
</comment>
<sequence length="658" mass="67764">MNTIQCNGRMFDDDSIVSGECYIVRSLLASSLEVETLEFSVYSTDPTVSQFTVDSKVILSHNSQRLKTFFLQSVSRQSKYIYRFESVSAAGVLDKRDYYGGIYTGQTVRDVVADICKNFPVSVASNVAGIKLYGWLPISTRREALAQVLFAISAAFVEDATGSFTISGLSPEQVRVIPESETSQNSSIEYTSPAVDVIVLEHQYTEGPEEITLFEGTTTAGDIITFSEPCHSLVASGFTITEQGANYAIVSSGSGKLTGKKYVHSTREVKGKRTQARDAGQNESKIRVEEATLVSLVNSRAVADRLADYYACSERIISDVSYQADDAGDVLSQYHPYDGDMVQTCIESLDITLSGKLLAKMTSLVGYIPPDISQIEYYDTYEILTGSGTWTAPKGAKNGRAVLIGGGDGGTNGQNGESGGDGHELSRPETEGKGGKGGEPGTPGNGGKILQVEIDAAQSYSYKSGQGGGIGLTGSASTFGSYSSENGTASDGGYTDLISGTTYAKKGLPGVAGGDGGDAENNGSDVEIWKGGIGGEGASKGGVSAKGGGGSGAAKGNDGTDGLNGNIRRTQGNYFPFGGNGARGANAIPAEPQKEYGCGGSAGHGGGGGGGGGAASDNSLGNSGDDGSGGSGGSGSSGTPGNPGCIIVYYSLPRKETA</sequence>
<evidence type="ECO:0000256" key="1">
    <source>
        <dbReference type="SAM" id="MobiDB-lite"/>
    </source>
</evidence>
<feature type="region of interest" description="Disordered" evidence="1">
    <location>
        <begin position="596"/>
        <end position="658"/>
    </location>
</feature>
<dbReference type="AlphaFoldDB" id="A0A1Y4LT96"/>
<reference evidence="3" key="1">
    <citation type="submission" date="2017-04" db="EMBL/GenBank/DDBJ databases">
        <title>Function of individual gut microbiota members based on whole genome sequencing of pure cultures obtained from chicken caecum.</title>
        <authorList>
            <person name="Medvecky M."/>
            <person name="Cejkova D."/>
            <person name="Polansky O."/>
            <person name="Karasova D."/>
            <person name="Kubasova T."/>
            <person name="Cizek A."/>
            <person name="Rychlik I."/>
        </authorList>
    </citation>
    <scope>NUCLEOTIDE SEQUENCE [LARGE SCALE GENOMIC DNA]</scope>
    <source>
        <strain evidence="3">An179</strain>
    </source>
</reference>
<proteinExistence type="predicted"/>
<feature type="compositionally biased region" description="Basic and acidic residues" evidence="1">
    <location>
        <begin position="420"/>
        <end position="436"/>
    </location>
</feature>
<feature type="region of interest" description="Disordered" evidence="1">
    <location>
        <begin position="539"/>
        <end position="571"/>
    </location>
</feature>
<dbReference type="RefSeq" id="WP_087414768.1">
    <property type="nucleotide sequence ID" value="NZ_NFKL01000007.1"/>
</dbReference>
<feature type="compositionally biased region" description="Gly residues" evidence="1">
    <location>
        <begin position="437"/>
        <end position="447"/>
    </location>
</feature>
<feature type="region of interest" description="Disordered" evidence="1">
    <location>
        <begin position="404"/>
        <end position="447"/>
    </location>
</feature>
<evidence type="ECO:0000313" key="3">
    <source>
        <dbReference type="Proteomes" id="UP000195326"/>
    </source>
</evidence>